<dbReference type="OMA" id="NYWATIN"/>
<organism evidence="7">
    <name type="scientific">Chlorella variabilis</name>
    <name type="common">Green alga</name>
    <dbReference type="NCBI Taxonomy" id="554065"/>
    <lineage>
        <taxon>Eukaryota</taxon>
        <taxon>Viridiplantae</taxon>
        <taxon>Chlorophyta</taxon>
        <taxon>core chlorophytes</taxon>
        <taxon>Trebouxiophyceae</taxon>
        <taxon>Chlorellales</taxon>
        <taxon>Chlorellaceae</taxon>
        <taxon>Chlorella clade</taxon>
        <taxon>Chlorella</taxon>
    </lineage>
</organism>
<dbReference type="CDD" id="cd04206">
    <property type="entry name" value="CuRO_1_LCC_like"/>
    <property type="match status" value="1"/>
</dbReference>
<keyword evidence="2" id="KW-0732">Signal</keyword>
<dbReference type="AlphaFoldDB" id="E1Z477"/>
<dbReference type="EMBL" id="GL433836">
    <property type="protein sequence ID" value="EFN59303.1"/>
    <property type="molecule type" value="Genomic_DNA"/>
</dbReference>
<dbReference type="Pfam" id="PF00394">
    <property type="entry name" value="Cu-oxidase"/>
    <property type="match status" value="1"/>
</dbReference>
<evidence type="ECO:0000313" key="6">
    <source>
        <dbReference type="EMBL" id="EFN59303.1"/>
    </source>
</evidence>
<dbReference type="GeneID" id="17358506"/>
<dbReference type="GO" id="GO:0005507">
    <property type="term" value="F:copper ion binding"/>
    <property type="evidence" value="ECO:0007669"/>
    <property type="project" value="InterPro"/>
</dbReference>
<feature type="domain" description="Plastocyanin-like" evidence="5">
    <location>
        <begin position="39"/>
        <end position="146"/>
    </location>
</feature>
<dbReference type="Proteomes" id="UP000008141">
    <property type="component" value="Unassembled WGS sequence"/>
</dbReference>
<dbReference type="PANTHER" id="PTHR11709:SF511">
    <property type="entry name" value="LACCASE"/>
    <property type="match status" value="1"/>
</dbReference>
<dbReference type="Pfam" id="PF07731">
    <property type="entry name" value="Cu-oxidase_2"/>
    <property type="match status" value="1"/>
</dbReference>
<dbReference type="InterPro" id="IPR008972">
    <property type="entry name" value="Cupredoxin"/>
</dbReference>
<evidence type="ECO:0008006" key="8">
    <source>
        <dbReference type="Google" id="ProtNLM"/>
    </source>
</evidence>
<dbReference type="InterPro" id="IPR045087">
    <property type="entry name" value="Cu-oxidase_fam"/>
</dbReference>
<evidence type="ECO:0000256" key="1">
    <source>
        <dbReference type="ARBA" id="ARBA00010609"/>
    </source>
</evidence>
<keyword evidence="7" id="KW-1185">Reference proteome</keyword>
<feature type="chain" id="PRO_5003155957" description="L-ascorbate oxidase" evidence="2">
    <location>
        <begin position="23"/>
        <end position="646"/>
    </location>
</feature>
<dbReference type="RefSeq" id="XP_005851405.1">
    <property type="nucleotide sequence ID" value="XM_005851343.1"/>
</dbReference>
<evidence type="ECO:0000259" key="5">
    <source>
        <dbReference type="Pfam" id="PF07732"/>
    </source>
</evidence>
<gene>
    <name evidence="6" type="ORF">CHLNCDRAFT_137662</name>
</gene>
<dbReference type="InterPro" id="IPR034267">
    <property type="entry name" value="CuRO_3_AAO"/>
</dbReference>
<dbReference type="SUPFAM" id="SSF49503">
    <property type="entry name" value="Cupredoxins"/>
    <property type="match status" value="3"/>
</dbReference>
<dbReference type="Pfam" id="PF07732">
    <property type="entry name" value="Cu-oxidase_3"/>
    <property type="match status" value="1"/>
</dbReference>
<dbReference type="STRING" id="554065.E1Z477"/>
<feature type="signal peptide" evidence="2">
    <location>
        <begin position="1"/>
        <end position="22"/>
    </location>
</feature>
<dbReference type="InterPro" id="IPR011707">
    <property type="entry name" value="Cu-oxidase-like_N"/>
</dbReference>
<evidence type="ECO:0000259" key="4">
    <source>
        <dbReference type="Pfam" id="PF07731"/>
    </source>
</evidence>
<feature type="domain" description="Plastocyanin-like" evidence="3">
    <location>
        <begin position="176"/>
        <end position="336"/>
    </location>
</feature>
<protein>
    <recommendedName>
        <fullName evidence="8">L-ascorbate oxidase</fullName>
    </recommendedName>
</protein>
<dbReference type="OrthoDB" id="2121828at2759"/>
<dbReference type="FunCoup" id="E1Z477">
    <property type="interactions" value="209"/>
</dbReference>
<dbReference type="PANTHER" id="PTHR11709">
    <property type="entry name" value="MULTI-COPPER OXIDASE"/>
    <property type="match status" value="1"/>
</dbReference>
<dbReference type="InParanoid" id="E1Z477"/>
<dbReference type="InterPro" id="IPR001117">
    <property type="entry name" value="Cu-oxidase_2nd"/>
</dbReference>
<dbReference type="Gene3D" id="2.60.40.420">
    <property type="entry name" value="Cupredoxins - blue copper proteins"/>
    <property type="match status" value="3"/>
</dbReference>
<evidence type="ECO:0000256" key="2">
    <source>
        <dbReference type="SAM" id="SignalP"/>
    </source>
</evidence>
<comment type="similarity">
    <text evidence="1">Belongs to the multicopper oxidase family.</text>
</comment>
<dbReference type="KEGG" id="cvr:CHLNCDRAFT_137662"/>
<feature type="domain" description="Plastocyanin-like" evidence="4">
    <location>
        <begin position="476"/>
        <end position="599"/>
    </location>
</feature>
<dbReference type="CDD" id="cd13893">
    <property type="entry name" value="CuRO_3_AAO"/>
    <property type="match status" value="1"/>
</dbReference>
<evidence type="ECO:0000313" key="7">
    <source>
        <dbReference type="Proteomes" id="UP000008141"/>
    </source>
</evidence>
<dbReference type="InterPro" id="IPR011706">
    <property type="entry name" value="Cu-oxidase_C"/>
</dbReference>
<sequence length="646" mass="70830">MALATRVGAVLLLAALLPTATARNSPRVRKYNWRVTLDVAAPDCFERPVILVNGQLSPTIELTLHNLIPEDYPSVHRGITIHWHGWKMKGIPWYDGVGSVELCPVLPGQKMTYRFQVNEMPGTYMWHGHNGADRVDGFGGPLIVRPCGTPVGSALAMPLNRPFDAARQTKDSGGWSWVSNTQALLINGRGYFPDCAIRPGGSTALPNCSLTQWWVPPGRSAVQPWASAVNPGCSHTNITVRAGKTYLLRLINAASLTYQARGTLCFSGHNVTVVAADAVPVQLFQAPNGCVDLNSGQRYDVLLKADQPLGNYWISSQVQFRNGSPSGYAILRYKGAKEALPSVPLPQPGSVAPWTPQQENKLVVMSSALLNRKDKSVPAATLSLTLNITQPLMRQTGQLRWAMNNVASQQPTPCQPLLDLVHEDPQWFERNAVPARQYNKPGFNSTALGEAESGRVDVFLSTPKRKADPPPIYPTAGTHILPLKRGEVLELVLQNLPANANNGDYRMREGASRVAQEQHPFHMHGHHFWVLGQGLGIYNAAANASSLNTRNPPLRDTATLPQNGWVVLRLQADNPGLWILHCHLFWHQYMGQLLVIAEDVEGLQKLKRPDGLPPCPDKCTYNAAPWTQTTVEKEFGKSGFQLPVGG</sequence>
<accession>E1Z477</accession>
<dbReference type="eggNOG" id="KOG1263">
    <property type="taxonomic scope" value="Eukaryota"/>
</dbReference>
<proteinExistence type="inferred from homology"/>
<reference evidence="6 7" key="1">
    <citation type="journal article" date="2010" name="Plant Cell">
        <title>The Chlorella variabilis NC64A genome reveals adaptation to photosymbiosis, coevolution with viruses, and cryptic sex.</title>
        <authorList>
            <person name="Blanc G."/>
            <person name="Duncan G."/>
            <person name="Agarkova I."/>
            <person name="Borodovsky M."/>
            <person name="Gurnon J."/>
            <person name="Kuo A."/>
            <person name="Lindquist E."/>
            <person name="Lucas S."/>
            <person name="Pangilinan J."/>
            <person name="Polle J."/>
            <person name="Salamov A."/>
            <person name="Terry A."/>
            <person name="Yamada T."/>
            <person name="Dunigan D.D."/>
            <person name="Grigoriev I.V."/>
            <person name="Claverie J.M."/>
            <person name="Van Etten J.L."/>
        </authorList>
    </citation>
    <scope>NUCLEOTIDE SEQUENCE [LARGE SCALE GENOMIC DNA]</scope>
    <source>
        <strain evidence="6 7">NC64A</strain>
    </source>
</reference>
<evidence type="ECO:0000259" key="3">
    <source>
        <dbReference type="Pfam" id="PF00394"/>
    </source>
</evidence>
<dbReference type="CDD" id="cd04205">
    <property type="entry name" value="CuRO_2_LCC_like"/>
    <property type="match status" value="1"/>
</dbReference>
<dbReference type="GO" id="GO:0016491">
    <property type="term" value="F:oxidoreductase activity"/>
    <property type="evidence" value="ECO:0007669"/>
    <property type="project" value="InterPro"/>
</dbReference>
<name>E1Z477_CHLVA</name>